<dbReference type="PANTHER" id="PTHR46018:SF2">
    <property type="entry name" value="ZINC PHOSPHODIESTERASE ELAC PROTEIN 1"/>
    <property type="match status" value="1"/>
</dbReference>
<keyword evidence="2" id="KW-0378">Hydrolase</keyword>
<comment type="caution">
    <text evidence="5">The sequence shown here is derived from an EMBL/GenBank/DDBJ whole genome shotgun (WGS) entry which is preliminary data.</text>
</comment>
<proteinExistence type="predicted"/>
<keyword evidence="1" id="KW-0540">Nuclease</keyword>
<feature type="domain" description="Metallo-beta-lactamase" evidence="3">
    <location>
        <begin position="10"/>
        <end position="121"/>
    </location>
</feature>
<dbReference type="CDD" id="cd07719">
    <property type="entry name" value="arylsulfatase_AtsA-like_MBL-fold"/>
    <property type="match status" value="1"/>
</dbReference>
<dbReference type="AlphaFoldDB" id="A0A543CXH8"/>
<name>A0A543CXH8_9PSEU</name>
<sequence length="311" mass="32626">MGRLGIGSALRIGDAVYVIDVGDGAARQLALALDPELTDGHAFEGVRAIFLTHLHSDHVADYFTLLAYGGGRGLGGGGTIPVLGPGRRGALQPAVAQQLAGEPEPPVIHPENPTPGTVDMTRSLMAAFALDLNDRIRDLGDAPLDTLVAPRDIALPPGVHYVPNDPKELSVEPFEVYRDELVTVTATLVSHFPVNPSFGFRFDTPSGAVVFSGDTGPSENLVRLATGADVLVHEVIDPDWIAGRPPAEAQHHRTAHTAADRVGEIAERAGVGRLVLTHIVPGTTPAEKLEIAQQGFSGELVIGSDGMDVGL</sequence>
<dbReference type="Pfam" id="PF12706">
    <property type="entry name" value="Lactamase_B_2"/>
    <property type="match status" value="1"/>
</dbReference>
<dbReference type="GO" id="GO:0042781">
    <property type="term" value="F:3'-tRNA processing endoribonuclease activity"/>
    <property type="evidence" value="ECO:0007669"/>
    <property type="project" value="TreeGrafter"/>
</dbReference>
<keyword evidence="6" id="KW-1185">Reference proteome</keyword>
<dbReference type="InterPro" id="IPR044094">
    <property type="entry name" value="AtsA-like_MBL-fold"/>
</dbReference>
<accession>A0A543CXH8</accession>
<evidence type="ECO:0000256" key="2">
    <source>
        <dbReference type="ARBA" id="ARBA00022801"/>
    </source>
</evidence>
<dbReference type="PANTHER" id="PTHR46018">
    <property type="entry name" value="ZINC PHOSPHODIESTERASE ELAC PROTEIN 1"/>
    <property type="match status" value="1"/>
</dbReference>
<dbReference type="Gene3D" id="3.60.15.10">
    <property type="entry name" value="Ribonuclease Z/Hydroxyacylglutathione hydrolase-like"/>
    <property type="match status" value="1"/>
</dbReference>
<organism evidence="5 6">
    <name type="scientific">Pseudonocardia kunmingensis</name>
    <dbReference type="NCBI Taxonomy" id="630975"/>
    <lineage>
        <taxon>Bacteria</taxon>
        <taxon>Bacillati</taxon>
        <taxon>Actinomycetota</taxon>
        <taxon>Actinomycetes</taxon>
        <taxon>Pseudonocardiales</taxon>
        <taxon>Pseudonocardiaceae</taxon>
        <taxon>Pseudonocardia</taxon>
    </lineage>
</organism>
<gene>
    <name evidence="5" type="ORF">FB558_8285</name>
</gene>
<evidence type="ECO:0000259" key="3">
    <source>
        <dbReference type="Pfam" id="PF00753"/>
    </source>
</evidence>
<dbReference type="SUPFAM" id="SSF56281">
    <property type="entry name" value="Metallo-hydrolase/oxidoreductase"/>
    <property type="match status" value="1"/>
</dbReference>
<dbReference type="InterPro" id="IPR036866">
    <property type="entry name" value="RibonucZ/Hydroxyglut_hydro"/>
</dbReference>
<reference evidence="5 6" key="1">
    <citation type="submission" date="2019-06" db="EMBL/GenBank/DDBJ databases">
        <title>Sequencing the genomes of 1000 actinobacteria strains.</title>
        <authorList>
            <person name="Klenk H.-P."/>
        </authorList>
    </citation>
    <scope>NUCLEOTIDE SEQUENCE [LARGE SCALE GENOMIC DNA]</scope>
    <source>
        <strain evidence="5 6">DSM 45301</strain>
    </source>
</reference>
<keyword evidence="1" id="KW-0255">Endonuclease</keyword>
<dbReference type="EMBL" id="VFPA01000008">
    <property type="protein sequence ID" value="TQM01771.1"/>
    <property type="molecule type" value="Genomic_DNA"/>
</dbReference>
<evidence type="ECO:0000313" key="6">
    <source>
        <dbReference type="Proteomes" id="UP000315677"/>
    </source>
</evidence>
<evidence type="ECO:0000313" key="5">
    <source>
        <dbReference type="EMBL" id="TQM01771.1"/>
    </source>
</evidence>
<dbReference type="RefSeq" id="WP_211367210.1">
    <property type="nucleotide sequence ID" value="NZ_VFPA01000008.1"/>
</dbReference>
<evidence type="ECO:0000259" key="4">
    <source>
        <dbReference type="Pfam" id="PF12706"/>
    </source>
</evidence>
<dbReference type="InterPro" id="IPR001279">
    <property type="entry name" value="Metallo-B-lactamas"/>
</dbReference>
<dbReference type="Pfam" id="PF00753">
    <property type="entry name" value="Lactamase_B"/>
    <property type="match status" value="1"/>
</dbReference>
<protein>
    <submittedName>
        <fullName evidence="5">Ribonuclease BN (tRNA processing enzyme)</fullName>
    </submittedName>
</protein>
<evidence type="ECO:0000256" key="1">
    <source>
        <dbReference type="ARBA" id="ARBA00022759"/>
    </source>
</evidence>
<feature type="domain" description="Metallo-beta-lactamase" evidence="4">
    <location>
        <begin position="172"/>
        <end position="279"/>
    </location>
</feature>
<dbReference type="Proteomes" id="UP000315677">
    <property type="component" value="Unassembled WGS sequence"/>
</dbReference>